<evidence type="ECO:0000313" key="2">
    <source>
        <dbReference type="Proteomes" id="UP000887013"/>
    </source>
</evidence>
<organism evidence="1 2">
    <name type="scientific">Nephila pilipes</name>
    <name type="common">Giant wood spider</name>
    <name type="synonym">Nephila maculata</name>
    <dbReference type="NCBI Taxonomy" id="299642"/>
    <lineage>
        <taxon>Eukaryota</taxon>
        <taxon>Metazoa</taxon>
        <taxon>Ecdysozoa</taxon>
        <taxon>Arthropoda</taxon>
        <taxon>Chelicerata</taxon>
        <taxon>Arachnida</taxon>
        <taxon>Araneae</taxon>
        <taxon>Araneomorphae</taxon>
        <taxon>Entelegynae</taxon>
        <taxon>Araneoidea</taxon>
        <taxon>Nephilidae</taxon>
        <taxon>Nephila</taxon>
    </lineage>
</organism>
<name>A0A8X6PB42_NEPPI</name>
<proteinExistence type="predicted"/>
<dbReference type="Proteomes" id="UP000887013">
    <property type="component" value="Unassembled WGS sequence"/>
</dbReference>
<dbReference type="AlphaFoldDB" id="A0A8X6PB42"/>
<sequence>MGDSVIGEADLNFSNFKKILRRKEELEAIFQDISMKNRRRKLDSSDATLVVTKNRIRDVNKNVKDLE</sequence>
<gene>
    <name evidence="1" type="ORF">NPIL_18381</name>
</gene>
<keyword evidence="2" id="KW-1185">Reference proteome</keyword>
<accession>A0A8X6PB42</accession>
<comment type="caution">
    <text evidence="1">The sequence shown here is derived from an EMBL/GenBank/DDBJ whole genome shotgun (WGS) entry which is preliminary data.</text>
</comment>
<protein>
    <submittedName>
        <fullName evidence="1">Uncharacterized protein</fullName>
    </submittedName>
</protein>
<evidence type="ECO:0000313" key="1">
    <source>
        <dbReference type="EMBL" id="GFT61390.1"/>
    </source>
</evidence>
<reference evidence="1" key="1">
    <citation type="submission" date="2020-08" db="EMBL/GenBank/DDBJ databases">
        <title>Multicomponent nature underlies the extraordinary mechanical properties of spider dragline silk.</title>
        <authorList>
            <person name="Kono N."/>
            <person name="Nakamura H."/>
            <person name="Mori M."/>
            <person name="Yoshida Y."/>
            <person name="Ohtoshi R."/>
            <person name="Malay A.D."/>
            <person name="Moran D.A.P."/>
            <person name="Tomita M."/>
            <person name="Numata K."/>
            <person name="Arakawa K."/>
        </authorList>
    </citation>
    <scope>NUCLEOTIDE SEQUENCE</scope>
</reference>
<dbReference type="EMBL" id="BMAW01114357">
    <property type="protein sequence ID" value="GFT61390.1"/>
    <property type="molecule type" value="Genomic_DNA"/>
</dbReference>